<dbReference type="Gene3D" id="1.10.287.130">
    <property type="match status" value="1"/>
</dbReference>
<dbReference type="CDD" id="cd17546">
    <property type="entry name" value="REC_hyHK_CKI1_RcsC-like"/>
    <property type="match status" value="1"/>
</dbReference>
<evidence type="ECO:0000256" key="1">
    <source>
        <dbReference type="ARBA" id="ARBA00000085"/>
    </source>
</evidence>
<dbReference type="InterPro" id="IPR003661">
    <property type="entry name" value="HisK_dim/P_dom"/>
</dbReference>
<sequence>MTSNAGFFNFSINKILHSGQSALDAARVRLLYYGLALSFFTSLLLFFEVLYKEHFIISIIIGSLTLISAILFKYLTYRPRYRVISHIILVVATLANIVNIYIAKQNADAVTVGVIILITLFSFNMLGQKAGFVYSALNIVPTLALLILQHNNSFLITLKPEKIDDATFIISLSSCLMLILFVYSHFYAAFNRAIYELSQTGTMRDQITADFEQAIEKANKSSEAKSEFLSTMSHEIRTPLNAVIGMTDLLMMGGPRPDQKENLEVLKFSAGNLLSIVNDVLDFNKIESGKLIFEKIRLNLHELMNNICGGLAITARQKGLNFTLNVDKALQDKALFGDPTRITQIVFNLVNNAIKFTTQGDILVKVKCIEDRHDRLTVNFKVKDSGIGIQQNRLDVIFEPFTQESVSTTRQYGGTGLGLAIVKRLLELQGIKINVNSTVNEGSEFSFNMEFPVATEKFIPASNKVVVEQQNEGNNFASLRVLIAEDNPVNVMLMKKLLSKWNITPFIAENGERAVEFVQYGNFDVILMDLQMPVMNGFDAAVEIRKMADPQKSNIPIIALTASALFDIKERVYNSGMNDYVSKPFKPTELFEKIQNLVNLAPDAKYPHIPVNQQ</sequence>
<dbReference type="InterPro" id="IPR003594">
    <property type="entry name" value="HATPase_dom"/>
</dbReference>
<dbReference type="AlphaFoldDB" id="A0A2H9VMX5"/>
<dbReference type="OrthoDB" id="9811889at2"/>
<feature type="transmembrane region" description="Helical" evidence="5">
    <location>
        <begin position="109"/>
        <end position="126"/>
    </location>
</feature>
<dbReference type="Pfam" id="PF02518">
    <property type="entry name" value="HATPase_c"/>
    <property type="match status" value="1"/>
</dbReference>
<feature type="transmembrane region" description="Helical" evidence="5">
    <location>
        <begin position="131"/>
        <end position="148"/>
    </location>
</feature>
<feature type="transmembrane region" description="Helical" evidence="5">
    <location>
        <begin position="55"/>
        <end position="76"/>
    </location>
</feature>
<evidence type="ECO:0000313" key="9">
    <source>
        <dbReference type="Proteomes" id="UP000242687"/>
    </source>
</evidence>
<dbReference type="Pfam" id="PF00072">
    <property type="entry name" value="Response_reg"/>
    <property type="match status" value="1"/>
</dbReference>
<dbReference type="InterPro" id="IPR004358">
    <property type="entry name" value="Sig_transdc_His_kin-like_C"/>
</dbReference>
<keyword evidence="3 4" id="KW-0597">Phosphoprotein</keyword>
<evidence type="ECO:0000256" key="4">
    <source>
        <dbReference type="PROSITE-ProRule" id="PRU00169"/>
    </source>
</evidence>
<dbReference type="PROSITE" id="PS50109">
    <property type="entry name" value="HIS_KIN"/>
    <property type="match status" value="1"/>
</dbReference>
<dbReference type="CDD" id="cd00082">
    <property type="entry name" value="HisKA"/>
    <property type="match status" value="1"/>
</dbReference>
<evidence type="ECO:0000259" key="7">
    <source>
        <dbReference type="PROSITE" id="PS50110"/>
    </source>
</evidence>
<evidence type="ECO:0000256" key="5">
    <source>
        <dbReference type="SAM" id="Phobius"/>
    </source>
</evidence>
<feature type="transmembrane region" description="Helical" evidence="5">
    <location>
        <begin position="83"/>
        <end position="103"/>
    </location>
</feature>
<feature type="transmembrane region" description="Helical" evidence="5">
    <location>
        <begin position="168"/>
        <end position="190"/>
    </location>
</feature>
<dbReference type="EC" id="2.7.13.3" evidence="2"/>
<reference evidence="8 9" key="1">
    <citation type="submission" date="2017-11" db="EMBL/GenBank/DDBJ databases">
        <title>Genomic Encyclopedia of Archaeal and Bacterial Type Strains, Phase II (KMG-II): From Individual Species to Whole Genera.</title>
        <authorList>
            <person name="Goeker M."/>
        </authorList>
    </citation>
    <scope>NUCLEOTIDE SEQUENCE [LARGE SCALE GENOMIC DNA]</scope>
    <source>
        <strain evidence="8 9">DSM 28175</strain>
    </source>
</reference>
<dbReference type="SMART" id="SM00387">
    <property type="entry name" value="HATPase_c"/>
    <property type="match status" value="1"/>
</dbReference>
<dbReference type="InterPro" id="IPR005467">
    <property type="entry name" value="His_kinase_dom"/>
</dbReference>
<dbReference type="SUPFAM" id="SSF55874">
    <property type="entry name" value="ATPase domain of HSP90 chaperone/DNA topoisomerase II/histidine kinase"/>
    <property type="match status" value="1"/>
</dbReference>
<feature type="modified residue" description="4-aspartylphosphate" evidence="4">
    <location>
        <position position="529"/>
    </location>
</feature>
<dbReference type="InterPro" id="IPR011006">
    <property type="entry name" value="CheY-like_superfamily"/>
</dbReference>
<dbReference type="PANTHER" id="PTHR45339">
    <property type="entry name" value="HYBRID SIGNAL TRANSDUCTION HISTIDINE KINASE J"/>
    <property type="match status" value="1"/>
</dbReference>
<keyword evidence="5" id="KW-1133">Transmembrane helix</keyword>
<dbReference type="CDD" id="cd16922">
    <property type="entry name" value="HATPase_EvgS-ArcB-TorS-like"/>
    <property type="match status" value="1"/>
</dbReference>
<dbReference type="Gene3D" id="3.40.50.2300">
    <property type="match status" value="1"/>
</dbReference>
<dbReference type="InterPro" id="IPR036890">
    <property type="entry name" value="HATPase_C_sf"/>
</dbReference>
<keyword evidence="5" id="KW-0472">Membrane</keyword>
<evidence type="ECO:0000259" key="6">
    <source>
        <dbReference type="PROSITE" id="PS50109"/>
    </source>
</evidence>
<dbReference type="SMART" id="SM00388">
    <property type="entry name" value="HisKA"/>
    <property type="match status" value="1"/>
</dbReference>
<keyword evidence="5" id="KW-0812">Transmembrane</keyword>
<evidence type="ECO:0000256" key="2">
    <source>
        <dbReference type="ARBA" id="ARBA00012438"/>
    </source>
</evidence>
<dbReference type="PANTHER" id="PTHR45339:SF5">
    <property type="entry name" value="HISTIDINE KINASE"/>
    <property type="match status" value="1"/>
</dbReference>
<comment type="caution">
    <text evidence="8">The sequence shown here is derived from an EMBL/GenBank/DDBJ whole genome shotgun (WGS) entry which is preliminary data.</text>
</comment>
<feature type="domain" description="Histidine kinase" evidence="6">
    <location>
        <begin position="231"/>
        <end position="453"/>
    </location>
</feature>
<dbReference type="RefSeq" id="WP_100342000.1">
    <property type="nucleotide sequence ID" value="NZ_PGFJ01000002.1"/>
</dbReference>
<dbReference type="SUPFAM" id="SSF52172">
    <property type="entry name" value="CheY-like"/>
    <property type="match status" value="1"/>
</dbReference>
<dbReference type="Gene3D" id="3.30.565.10">
    <property type="entry name" value="Histidine kinase-like ATPase, C-terminal domain"/>
    <property type="match status" value="1"/>
</dbReference>
<dbReference type="PROSITE" id="PS50110">
    <property type="entry name" value="RESPONSE_REGULATORY"/>
    <property type="match status" value="1"/>
</dbReference>
<evidence type="ECO:0000256" key="3">
    <source>
        <dbReference type="ARBA" id="ARBA00022553"/>
    </source>
</evidence>
<dbReference type="InterPro" id="IPR036097">
    <property type="entry name" value="HisK_dim/P_sf"/>
</dbReference>
<feature type="transmembrane region" description="Helical" evidence="5">
    <location>
        <begin position="30"/>
        <end position="49"/>
    </location>
</feature>
<evidence type="ECO:0000313" key="8">
    <source>
        <dbReference type="EMBL" id="PJJ79681.1"/>
    </source>
</evidence>
<comment type="catalytic activity">
    <reaction evidence="1">
        <text>ATP + protein L-histidine = ADP + protein N-phospho-L-histidine.</text>
        <dbReference type="EC" id="2.7.13.3"/>
    </reaction>
</comment>
<dbReference type="InterPro" id="IPR001789">
    <property type="entry name" value="Sig_transdc_resp-reg_receiver"/>
</dbReference>
<keyword evidence="8" id="KW-0808">Transferase</keyword>
<accession>A0A2H9VMX5</accession>
<dbReference type="FunFam" id="3.30.565.10:FF:000010">
    <property type="entry name" value="Sensor histidine kinase RcsC"/>
    <property type="match status" value="1"/>
</dbReference>
<dbReference type="SMART" id="SM00448">
    <property type="entry name" value="REC"/>
    <property type="match status" value="1"/>
</dbReference>
<gene>
    <name evidence="8" type="ORF">CLV57_2817</name>
</gene>
<dbReference type="SUPFAM" id="SSF47384">
    <property type="entry name" value="Homodimeric domain of signal transducing histidine kinase"/>
    <property type="match status" value="1"/>
</dbReference>
<keyword evidence="9" id="KW-1185">Reference proteome</keyword>
<dbReference type="GO" id="GO:0000155">
    <property type="term" value="F:phosphorelay sensor kinase activity"/>
    <property type="evidence" value="ECO:0007669"/>
    <property type="project" value="InterPro"/>
</dbReference>
<feature type="domain" description="Response regulatory" evidence="7">
    <location>
        <begin position="480"/>
        <end position="598"/>
    </location>
</feature>
<dbReference type="PRINTS" id="PR00344">
    <property type="entry name" value="BCTRLSENSOR"/>
</dbReference>
<proteinExistence type="predicted"/>
<dbReference type="Proteomes" id="UP000242687">
    <property type="component" value="Unassembled WGS sequence"/>
</dbReference>
<keyword evidence="8" id="KW-0418">Kinase</keyword>
<organism evidence="8 9">
    <name type="scientific">Mucilaginibacter auburnensis</name>
    <dbReference type="NCBI Taxonomy" id="1457233"/>
    <lineage>
        <taxon>Bacteria</taxon>
        <taxon>Pseudomonadati</taxon>
        <taxon>Bacteroidota</taxon>
        <taxon>Sphingobacteriia</taxon>
        <taxon>Sphingobacteriales</taxon>
        <taxon>Sphingobacteriaceae</taxon>
        <taxon>Mucilaginibacter</taxon>
    </lineage>
</organism>
<dbReference type="Pfam" id="PF00512">
    <property type="entry name" value="HisKA"/>
    <property type="match status" value="1"/>
</dbReference>
<protein>
    <recommendedName>
        <fullName evidence="2">histidine kinase</fullName>
        <ecNumber evidence="2">2.7.13.3</ecNumber>
    </recommendedName>
</protein>
<name>A0A2H9VMX5_9SPHI</name>
<dbReference type="EMBL" id="PGFJ01000002">
    <property type="protein sequence ID" value="PJJ79681.1"/>
    <property type="molecule type" value="Genomic_DNA"/>
</dbReference>